<accession>A0A0S1AUT0</accession>
<feature type="transmembrane region" description="Helical" evidence="1">
    <location>
        <begin position="6"/>
        <end position="22"/>
    </location>
</feature>
<reference evidence="2 3" key="1">
    <citation type="journal article" date="2015" name="Genome Announc.">
        <title>Complete Genome Sequencing of Stenotrophomonas acidaminiphila ZAC14D2_NAIMI4_2, a Multidrug-Resistant Strain Isolated from Sediments of a Polluted River in Mexico, Uncovers New Antibiotic Resistance Genes and a Novel Class-II Lasso Peptide Biosynthesis Gene Cluster.</title>
        <authorList>
            <person name="Vinuesa P."/>
            <person name="Ochoa-Sanchez L.E."/>
        </authorList>
    </citation>
    <scope>NUCLEOTIDE SEQUENCE [LARGE SCALE GENOMIC DNA]</scope>
    <source>
        <strain evidence="2 3">ZAC14D2_NAIMI4_2</strain>
    </source>
</reference>
<organism evidence="2 3">
    <name type="scientific">Stenotrophomonas acidaminiphila</name>
    <dbReference type="NCBI Taxonomy" id="128780"/>
    <lineage>
        <taxon>Bacteria</taxon>
        <taxon>Pseudomonadati</taxon>
        <taxon>Pseudomonadota</taxon>
        <taxon>Gammaproteobacteria</taxon>
        <taxon>Lysobacterales</taxon>
        <taxon>Lysobacteraceae</taxon>
        <taxon>Stenotrophomonas</taxon>
    </lineage>
</organism>
<protein>
    <submittedName>
        <fullName evidence="2">Protein csk22</fullName>
    </submittedName>
</protein>
<dbReference type="Pfam" id="PF07301">
    <property type="entry name" value="DUF1453"/>
    <property type="match status" value="1"/>
</dbReference>
<keyword evidence="3" id="KW-1185">Reference proteome</keyword>
<keyword evidence="1" id="KW-1133">Transmembrane helix</keyword>
<evidence type="ECO:0000256" key="1">
    <source>
        <dbReference type="SAM" id="Phobius"/>
    </source>
</evidence>
<feature type="transmembrane region" description="Helical" evidence="1">
    <location>
        <begin position="139"/>
        <end position="160"/>
    </location>
</feature>
<evidence type="ECO:0000313" key="2">
    <source>
        <dbReference type="EMBL" id="ALJ26543.1"/>
    </source>
</evidence>
<dbReference type="PATRIC" id="fig|128780.6.peg.78"/>
<feature type="transmembrane region" description="Helical" evidence="1">
    <location>
        <begin position="102"/>
        <end position="119"/>
    </location>
</feature>
<feature type="transmembrane region" description="Helical" evidence="1">
    <location>
        <begin position="43"/>
        <end position="59"/>
    </location>
</feature>
<dbReference type="AlphaFoldDB" id="A0A0S1AUT0"/>
<sequence>MPAPMPTYLPWLMTAGFGWMYYRRLRRHFGWQPWQPRRTLARIVILVLVAAMLGLAAAFVPHVAAGMAVGALAGIALGWFGLKHTRFDAREGRRGYTPNPWIGGALSLLLVARLAWRWQNGAFSQGMAPGAANASPLTLGLAAALVCYGLTQAIGLHLSLRYKP</sequence>
<feature type="transmembrane region" description="Helical" evidence="1">
    <location>
        <begin position="65"/>
        <end position="82"/>
    </location>
</feature>
<dbReference type="Proteomes" id="UP000061010">
    <property type="component" value="Chromosome"/>
</dbReference>
<dbReference type="OrthoDB" id="6038141at2"/>
<evidence type="ECO:0000313" key="3">
    <source>
        <dbReference type="Proteomes" id="UP000061010"/>
    </source>
</evidence>
<keyword evidence="1" id="KW-0472">Membrane</keyword>
<dbReference type="EMBL" id="CP012900">
    <property type="protein sequence ID" value="ALJ26543.1"/>
    <property type="molecule type" value="Genomic_DNA"/>
</dbReference>
<proteinExistence type="predicted"/>
<dbReference type="KEGG" id="sacz:AOT14_00810"/>
<keyword evidence="1" id="KW-0812">Transmembrane</keyword>
<gene>
    <name evidence="2" type="ORF">AOT14_00810</name>
</gene>
<dbReference type="InterPro" id="IPR058247">
    <property type="entry name" value="DUF1453"/>
</dbReference>
<name>A0A0S1AUT0_9GAMM</name>